<reference evidence="2" key="1">
    <citation type="submission" date="2014-09" db="EMBL/GenBank/DDBJ databases">
        <authorList>
            <person name="Sharma Rahul"/>
            <person name="Thines Marco"/>
        </authorList>
    </citation>
    <scope>NUCLEOTIDE SEQUENCE [LARGE SCALE GENOMIC DNA]</scope>
</reference>
<keyword evidence="2" id="KW-1185">Reference proteome</keyword>
<organism evidence="1 2">
    <name type="scientific">Plasmopara halstedii</name>
    <name type="common">Downy mildew of sunflower</name>
    <dbReference type="NCBI Taxonomy" id="4781"/>
    <lineage>
        <taxon>Eukaryota</taxon>
        <taxon>Sar</taxon>
        <taxon>Stramenopiles</taxon>
        <taxon>Oomycota</taxon>
        <taxon>Peronosporomycetes</taxon>
        <taxon>Peronosporales</taxon>
        <taxon>Peronosporaceae</taxon>
        <taxon>Plasmopara</taxon>
    </lineage>
</organism>
<evidence type="ECO:0000313" key="2">
    <source>
        <dbReference type="Proteomes" id="UP000054928"/>
    </source>
</evidence>
<dbReference type="GeneID" id="36397400"/>
<name>A0A0P1AY27_PLAHL</name>
<dbReference type="Proteomes" id="UP000054928">
    <property type="component" value="Unassembled WGS sequence"/>
</dbReference>
<dbReference type="OMA" id="ECPAQAV"/>
<dbReference type="AlphaFoldDB" id="A0A0P1AY27"/>
<sequence>MFARMSLRLPTNAVRCLSSSTPVRALQHTPMPGNNLSFSPVSEGEKVWCDVYGVDYEKQIAESVHECPAQAVAVKINYSTLSDTKGKSKPDVWNVVVEDKSSK</sequence>
<accession>A0A0P1AY27</accession>
<protein>
    <submittedName>
        <fullName evidence="1">Uncharacterized protein</fullName>
    </submittedName>
</protein>
<proteinExistence type="predicted"/>
<dbReference type="EMBL" id="CCYD01001884">
    <property type="protein sequence ID" value="CEG46018.1"/>
    <property type="molecule type" value="Genomic_DNA"/>
</dbReference>
<dbReference type="OrthoDB" id="167347at2759"/>
<dbReference type="RefSeq" id="XP_024582387.1">
    <property type="nucleotide sequence ID" value="XM_024716828.1"/>
</dbReference>
<evidence type="ECO:0000313" key="1">
    <source>
        <dbReference type="EMBL" id="CEG46018.1"/>
    </source>
</evidence>